<dbReference type="Proteomes" id="UP000593892">
    <property type="component" value="Chromosome"/>
</dbReference>
<dbReference type="RefSeq" id="WP_194449068.1">
    <property type="nucleotide sequence ID" value="NZ_CP063849.1"/>
</dbReference>
<gene>
    <name evidence="2" type="ORF">IRI77_32330</name>
</gene>
<dbReference type="AlphaFoldDB" id="A0A7S7SJM8"/>
<organism evidence="2 3">
    <name type="scientific">Paludibaculum fermentans</name>
    <dbReference type="NCBI Taxonomy" id="1473598"/>
    <lineage>
        <taxon>Bacteria</taxon>
        <taxon>Pseudomonadati</taxon>
        <taxon>Acidobacteriota</taxon>
        <taxon>Terriglobia</taxon>
        <taxon>Bryobacterales</taxon>
        <taxon>Bryobacteraceae</taxon>
        <taxon>Paludibaculum</taxon>
    </lineage>
</organism>
<reference evidence="2 3" key="1">
    <citation type="submission" date="2020-10" db="EMBL/GenBank/DDBJ databases">
        <title>Complete genome sequence of Paludibaculum fermentans P105T, a facultatively anaerobic acidobacterium capable of dissimilatory Fe(III) reduction.</title>
        <authorList>
            <person name="Dedysh S.N."/>
            <person name="Beletsky A.V."/>
            <person name="Kulichevskaya I.S."/>
            <person name="Mardanov A.V."/>
            <person name="Ravin N.V."/>
        </authorList>
    </citation>
    <scope>NUCLEOTIDE SEQUENCE [LARGE SCALE GENOMIC DNA]</scope>
    <source>
        <strain evidence="2 3">P105</strain>
    </source>
</reference>
<proteinExistence type="predicted"/>
<feature type="compositionally biased region" description="Basic and acidic residues" evidence="1">
    <location>
        <begin position="14"/>
        <end position="25"/>
    </location>
</feature>
<dbReference type="EMBL" id="CP063849">
    <property type="protein sequence ID" value="QOY87399.1"/>
    <property type="molecule type" value="Genomic_DNA"/>
</dbReference>
<evidence type="ECO:0000313" key="2">
    <source>
        <dbReference type="EMBL" id="QOY87399.1"/>
    </source>
</evidence>
<protein>
    <submittedName>
        <fullName evidence="2">Uncharacterized protein</fullName>
    </submittedName>
</protein>
<feature type="region of interest" description="Disordered" evidence="1">
    <location>
        <begin position="1"/>
        <end position="25"/>
    </location>
</feature>
<name>A0A7S7SJM8_PALFE</name>
<dbReference type="KEGG" id="pfer:IRI77_32330"/>
<sequence length="132" mass="14835">MSYLDNLENNLKALESREERDPEKIKRELDAKAAEREAALRAAPHADALKTSPYTQKFLTACRTIGHGQRTFVDFRWSGTTLVLEAKGRRLELRPEADGIQAVWVEGGEEVCTEPVDLSADPQELAQKWLVA</sequence>
<keyword evidence="3" id="KW-1185">Reference proteome</keyword>
<accession>A0A7S7SJM8</accession>
<evidence type="ECO:0000256" key="1">
    <source>
        <dbReference type="SAM" id="MobiDB-lite"/>
    </source>
</evidence>
<evidence type="ECO:0000313" key="3">
    <source>
        <dbReference type="Proteomes" id="UP000593892"/>
    </source>
</evidence>